<evidence type="ECO:0000313" key="2">
    <source>
        <dbReference type="EMBL" id="CAG9312573.1"/>
    </source>
</evidence>
<evidence type="ECO:0000256" key="1">
    <source>
        <dbReference type="SAM" id="SignalP"/>
    </source>
</evidence>
<keyword evidence="3" id="KW-1185">Reference proteome</keyword>
<accession>A0AAU9IB65</accession>
<reference evidence="2" key="1">
    <citation type="submission" date="2021-09" db="EMBL/GenBank/DDBJ databases">
        <authorList>
            <consortium name="AG Swart"/>
            <person name="Singh M."/>
            <person name="Singh A."/>
            <person name="Seah K."/>
            <person name="Emmerich C."/>
        </authorList>
    </citation>
    <scope>NUCLEOTIDE SEQUENCE</scope>
    <source>
        <strain evidence="2">ATCC30299</strain>
    </source>
</reference>
<feature type="chain" id="PRO_5043762273" evidence="1">
    <location>
        <begin position="17"/>
        <end position="704"/>
    </location>
</feature>
<proteinExistence type="predicted"/>
<dbReference type="Proteomes" id="UP001162131">
    <property type="component" value="Unassembled WGS sequence"/>
</dbReference>
<comment type="caution">
    <text evidence="2">The sequence shown here is derived from an EMBL/GenBank/DDBJ whole genome shotgun (WGS) entry which is preliminary data.</text>
</comment>
<dbReference type="EMBL" id="CAJZBQ010000007">
    <property type="protein sequence ID" value="CAG9312573.1"/>
    <property type="molecule type" value="Genomic_DNA"/>
</dbReference>
<name>A0AAU9IB65_9CILI</name>
<dbReference type="AlphaFoldDB" id="A0AAU9IB65"/>
<evidence type="ECO:0000313" key="3">
    <source>
        <dbReference type="Proteomes" id="UP001162131"/>
    </source>
</evidence>
<protein>
    <submittedName>
        <fullName evidence="2">Uncharacterized protein</fullName>
    </submittedName>
</protein>
<gene>
    <name evidence="2" type="ORF">BSTOLATCC_MIC6964</name>
</gene>
<keyword evidence="1" id="KW-0732">Signal</keyword>
<organism evidence="2 3">
    <name type="scientific">Blepharisma stoltei</name>
    <dbReference type="NCBI Taxonomy" id="1481888"/>
    <lineage>
        <taxon>Eukaryota</taxon>
        <taxon>Sar</taxon>
        <taxon>Alveolata</taxon>
        <taxon>Ciliophora</taxon>
        <taxon>Postciliodesmatophora</taxon>
        <taxon>Heterotrichea</taxon>
        <taxon>Heterotrichida</taxon>
        <taxon>Blepharismidae</taxon>
        <taxon>Blepharisma</taxon>
    </lineage>
</organism>
<feature type="signal peptide" evidence="1">
    <location>
        <begin position="1"/>
        <end position="16"/>
    </location>
</feature>
<sequence>MKSLISFLALLWLAVGDPSRTAKDGYLDPGKIRWWKDTWAPNPIELSQTNSGTSSVTVTVHFRPQTSLPTTGNLGIVIVTVPSALSSTTIYTSSSIAIKANTDTSYSFILATALPSAGVYGPFQIVTKTSPSGQIYDANYVFGCVAVSASVSASSNSLTVSAVTLTSSTAIVGSSDGLYFTFTIPTGTNLWKHDIFEIVPDTYWTIPSSPTCSSVDISSTTNYIKGPKGGNSLPCAIAATGGANGGYSTAKSTATPATNSIYIYGLSQDVIITSSYQVKLKVSSFTLPLATISSSNFSWNLKIWRWGTTNLLAQYAGTGPLTPVAGSVTINSWAPYNINLASTDIPDSSSNNFYLFTKLNFQAAHAITYGTIVITFNSNADISSGYWWQDHEDTLHDTRGKCYLNTYVKGITCSVSSSKATITIASGVTLAANTAISITLLTKLTSGAGITSIITTDGISSTTIDRITTATSWPFNSAYSTYVPMTSFQFFATATNEIPISGMLTSGEQKGGYINGIQYLMWYMTPKNDWSASTTLKVSLPISNSGVQLLTSYITTCATYKEKILAIWDYSSSTVALESAVNTPTLNAGNPGSISIAFNANGFPTTSNKNMFAFSYGDNSGASVQNALPFVASNVATFYECWAKTSSTTNGAVTEFSNYVFSVITSQVDSALKVASLYKDNYAGIPIAVVFHALNAQALNPLPS</sequence>